<comment type="catalytic activity">
    <reaction evidence="1">
        <text>Acts on substrates that are at least partially unfolded. The cleavage site P1 residue is normally between a pair of hydrophobic residues, such as Val-|-Val.</text>
        <dbReference type="EC" id="3.4.21.107"/>
    </reaction>
</comment>
<keyword evidence="11" id="KW-0378">Hydrolase</keyword>
<dbReference type="NCBIfam" id="TIGR02037">
    <property type="entry name" value="degP_htrA_DO"/>
    <property type="match status" value="1"/>
</dbReference>
<dbReference type="PRINTS" id="PR00834">
    <property type="entry name" value="PROTEASES2C"/>
</dbReference>
<comment type="similarity">
    <text evidence="4">Belongs to the peptidase S1C family.</text>
</comment>
<dbReference type="InterPro" id="IPR001940">
    <property type="entry name" value="Peptidase_S1C"/>
</dbReference>
<evidence type="ECO:0000256" key="3">
    <source>
        <dbReference type="ARBA" id="ARBA00004418"/>
    </source>
</evidence>
<accession>A0ABY2XLQ3</accession>
<evidence type="ECO:0000313" key="18">
    <source>
        <dbReference type="Proteomes" id="UP000739180"/>
    </source>
</evidence>
<dbReference type="InterPro" id="IPR036034">
    <property type="entry name" value="PDZ_sf"/>
</dbReference>
<dbReference type="Gene3D" id="2.40.10.120">
    <property type="match status" value="1"/>
</dbReference>
<keyword evidence="7" id="KW-0645">Protease</keyword>
<keyword evidence="8" id="KW-0732">Signal</keyword>
<comment type="function">
    <text evidence="2">Might be efficient in the degradation of transiently denatured and unfolded proteins which accumulate in the periplasm following stress conditions.</text>
</comment>
<comment type="subcellular location">
    <subcellularLocation>
        <location evidence="3">Periplasm</location>
    </subcellularLocation>
</comment>
<evidence type="ECO:0000256" key="6">
    <source>
        <dbReference type="ARBA" id="ARBA00013958"/>
    </source>
</evidence>
<evidence type="ECO:0000256" key="13">
    <source>
        <dbReference type="ARBA" id="ARBA00023016"/>
    </source>
</evidence>
<evidence type="ECO:0000256" key="12">
    <source>
        <dbReference type="ARBA" id="ARBA00022825"/>
    </source>
</evidence>
<evidence type="ECO:0000256" key="2">
    <source>
        <dbReference type="ARBA" id="ARBA00002610"/>
    </source>
</evidence>
<keyword evidence="13" id="KW-0346">Stress response</keyword>
<comment type="caution">
    <text evidence="17">The sequence shown here is derived from an EMBL/GenBank/DDBJ whole genome shotgun (WGS) entry which is preliminary data.</text>
</comment>
<dbReference type="InterPro" id="IPR009003">
    <property type="entry name" value="Peptidase_S1_PA"/>
</dbReference>
<feature type="domain" description="PDZ" evidence="16">
    <location>
        <begin position="413"/>
        <end position="469"/>
    </location>
</feature>
<evidence type="ECO:0000256" key="10">
    <source>
        <dbReference type="ARBA" id="ARBA00022764"/>
    </source>
</evidence>
<dbReference type="PANTHER" id="PTHR22939:SF130">
    <property type="entry name" value="PERIPLASMIC SERINE ENDOPROTEASE DEGP-LIKE-RELATED"/>
    <property type="match status" value="1"/>
</dbReference>
<dbReference type="InterPro" id="IPR001478">
    <property type="entry name" value="PDZ"/>
</dbReference>
<evidence type="ECO:0000256" key="1">
    <source>
        <dbReference type="ARBA" id="ARBA00001772"/>
    </source>
</evidence>
<evidence type="ECO:0000313" key="17">
    <source>
        <dbReference type="EMBL" id="TMW12735.1"/>
    </source>
</evidence>
<reference evidence="17 18" key="1">
    <citation type="submission" date="2019-05" db="EMBL/GenBank/DDBJ databases">
        <title>Genome of Alcanivorax gelatiniphagus, an oil degrading marine bacteria.</title>
        <authorList>
            <person name="Kwon K.K."/>
        </authorList>
    </citation>
    <scope>NUCLEOTIDE SEQUENCE [LARGE SCALE GENOMIC DNA]</scope>
    <source>
        <strain evidence="17 18">MEBiC 08158</strain>
    </source>
</reference>
<dbReference type="PROSITE" id="PS50106">
    <property type="entry name" value="PDZ"/>
    <property type="match status" value="2"/>
</dbReference>
<gene>
    <name evidence="17" type="ORF">FGS76_09635</name>
</gene>
<evidence type="ECO:0000256" key="8">
    <source>
        <dbReference type="ARBA" id="ARBA00022729"/>
    </source>
</evidence>
<evidence type="ECO:0000256" key="15">
    <source>
        <dbReference type="SAM" id="MobiDB-lite"/>
    </source>
</evidence>
<protein>
    <recommendedName>
        <fullName evidence="6">Probable periplasmic serine endoprotease DegP-like</fullName>
        <ecNumber evidence="5">3.4.21.107</ecNumber>
    </recommendedName>
    <alternativeName>
        <fullName evidence="14">Protease Do</fullName>
    </alternativeName>
</protein>
<dbReference type="InterPro" id="IPR011782">
    <property type="entry name" value="Pept_S1C_Do"/>
</dbReference>
<feature type="region of interest" description="Disordered" evidence="15">
    <location>
        <begin position="27"/>
        <end position="55"/>
    </location>
</feature>
<dbReference type="Proteomes" id="UP000739180">
    <property type="component" value="Unassembled WGS sequence"/>
</dbReference>
<dbReference type="Pfam" id="PF13365">
    <property type="entry name" value="Trypsin_2"/>
    <property type="match status" value="1"/>
</dbReference>
<proteinExistence type="inferred from homology"/>
<dbReference type="SUPFAM" id="SSF50494">
    <property type="entry name" value="Trypsin-like serine proteases"/>
    <property type="match status" value="1"/>
</dbReference>
<dbReference type="CDD" id="cd10839">
    <property type="entry name" value="cpPDZ1_DegP-like"/>
    <property type="match status" value="1"/>
</dbReference>
<dbReference type="Pfam" id="PF17820">
    <property type="entry name" value="PDZ_6"/>
    <property type="match status" value="1"/>
</dbReference>
<keyword evidence="9" id="KW-0677">Repeat</keyword>
<dbReference type="RefSeq" id="WP_138772424.1">
    <property type="nucleotide sequence ID" value="NZ_JBHSSX010000095.1"/>
</dbReference>
<dbReference type="InterPro" id="IPR041489">
    <property type="entry name" value="PDZ_6"/>
</dbReference>
<dbReference type="PANTHER" id="PTHR22939">
    <property type="entry name" value="SERINE PROTEASE FAMILY S1C HTRA-RELATED"/>
    <property type="match status" value="1"/>
</dbReference>
<evidence type="ECO:0000256" key="7">
    <source>
        <dbReference type="ARBA" id="ARBA00022670"/>
    </source>
</evidence>
<dbReference type="Pfam" id="PF13180">
    <property type="entry name" value="PDZ_2"/>
    <property type="match status" value="1"/>
</dbReference>
<organism evidence="17 18">
    <name type="scientific">Alloalcanivorax gelatiniphagus</name>
    <dbReference type="NCBI Taxonomy" id="1194167"/>
    <lineage>
        <taxon>Bacteria</taxon>
        <taxon>Pseudomonadati</taxon>
        <taxon>Pseudomonadota</taxon>
        <taxon>Gammaproteobacteria</taxon>
        <taxon>Oceanospirillales</taxon>
        <taxon>Alcanivoracaceae</taxon>
        <taxon>Alloalcanivorax</taxon>
    </lineage>
</organism>
<evidence type="ECO:0000256" key="9">
    <source>
        <dbReference type="ARBA" id="ARBA00022737"/>
    </source>
</evidence>
<evidence type="ECO:0000256" key="11">
    <source>
        <dbReference type="ARBA" id="ARBA00022801"/>
    </source>
</evidence>
<feature type="domain" description="PDZ" evidence="16">
    <location>
        <begin position="287"/>
        <end position="357"/>
    </location>
</feature>
<sequence>MGTINKYLLPLLLAGLIAGCGQNQDNQNAADGEQGAPKASLSDSARQGDDRGGEKLVTGLPDFTALVEKEAPAVVNISTVTHREAGKGPDTSQLPEMLRRFFDEFGGPGGPGGPGPQGPGGRQDVESLGSGFIISSDGYVLTNYHVVGEADEIVVRLQDRRELDAKLVGSDPQSDLALIKVDAADLPVVDIGSSDDLKVGEWVLAIGAPFGFDSSVTAGIVSAKGRSLPSDNYVPFIQTDVAINPGNSGGPLFNLKGQVVGINSQIVSRSGGYMGLSFAIPIDLAMDVADQLKDSGQVSRGWLGVLIQEVDRDLAESFGLAKPMGALVAQVQPGSPAAEAGLQPGDVITHFDGHEIQRSAQLPKWVGALKAGTEAEMTVVRNGDEKTLDVTVGELPSNPQQAMNQGGEQAGPGADRLGLSVREASPAELSRVEAGSGVIVTGVKPGPAATAGLRQGDLLVSLNGEDVKSPDDYRRIIGELPEKGSVPALINRGGNARFLALKLGD</sequence>
<evidence type="ECO:0000259" key="16">
    <source>
        <dbReference type="PROSITE" id="PS50106"/>
    </source>
</evidence>
<dbReference type="PROSITE" id="PS51257">
    <property type="entry name" value="PROKAR_LIPOPROTEIN"/>
    <property type="match status" value="1"/>
</dbReference>
<dbReference type="EMBL" id="VCQT01000030">
    <property type="protein sequence ID" value="TMW12735.1"/>
    <property type="molecule type" value="Genomic_DNA"/>
</dbReference>
<dbReference type="SUPFAM" id="SSF50156">
    <property type="entry name" value="PDZ domain-like"/>
    <property type="match status" value="2"/>
</dbReference>
<keyword evidence="12" id="KW-0720">Serine protease</keyword>
<feature type="region of interest" description="Disordered" evidence="15">
    <location>
        <begin position="103"/>
        <end position="127"/>
    </location>
</feature>
<dbReference type="EC" id="3.4.21.107" evidence="5"/>
<evidence type="ECO:0000256" key="14">
    <source>
        <dbReference type="ARBA" id="ARBA00032850"/>
    </source>
</evidence>
<name>A0ABY2XLQ3_9GAMM</name>
<dbReference type="SMART" id="SM00228">
    <property type="entry name" value="PDZ"/>
    <property type="match status" value="2"/>
</dbReference>
<evidence type="ECO:0000256" key="4">
    <source>
        <dbReference type="ARBA" id="ARBA00010541"/>
    </source>
</evidence>
<evidence type="ECO:0000256" key="5">
    <source>
        <dbReference type="ARBA" id="ARBA00013035"/>
    </source>
</evidence>
<keyword evidence="10" id="KW-0574">Periplasm</keyword>
<keyword evidence="18" id="KW-1185">Reference proteome</keyword>
<dbReference type="Gene3D" id="2.30.42.10">
    <property type="match status" value="2"/>
</dbReference>